<dbReference type="EMBL" id="PSZP01000002">
    <property type="protein sequence ID" value="TCG11950.1"/>
    <property type="molecule type" value="Genomic_DNA"/>
</dbReference>
<sequence length="190" mass="22431">MIKKFNLQKEYKKVLNDVLIFQEKQVRIMETKLESNRLANISVYSTTDFVEEGDFIKDMQRFKNLRKIYDVVDAKYLTLIGELISNSLIYIYSILHSKSQRSDNKNAKKLLNHYSNHTSRELFFIDVWIRNRNSWVHEGKLADIPKDEILKGLGTDKIKIDEMIKCVIKIFKKINIDYPGQKLEISIPND</sequence>
<protein>
    <submittedName>
        <fullName evidence="1">Uncharacterized protein</fullName>
    </submittedName>
</protein>
<evidence type="ECO:0000313" key="2">
    <source>
        <dbReference type="Proteomes" id="UP000291072"/>
    </source>
</evidence>
<comment type="caution">
    <text evidence="1">The sequence shown here is derived from an EMBL/GenBank/DDBJ whole genome shotgun (WGS) entry which is preliminary data.</text>
</comment>
<keyword evidence="2" id="KW-1185">Reference proteome</keyword>
<dbReference type="Proteomes" id="UP000291072">
    <property type="component" value="Unassembled WGS sequence"/>
</dbReference>
<accession>A0A4R0XMK9</accession>
<proteinExistence type="predicted"/>
<name>A0A4R0XMK9_9MOLU</name>
<reference evidence="1 2" key="1">
    <citation type="submission" date="2018-02" db="EMBL/GenBank/DDBJ databases">
        <title>Mycoplasma marinum and Mycoplasma todarodis sp. nov., moderately halophilic and psychrotolerant mycoplasmas isolated from cephalopods.</title>
        <authorList>
            <person name="Viver T."/>
        </authorList>
    </citation>
    <scope>NUCLEOTIDE SEQUENCE [LARGE SCALE GENOMIC DNA]</scope>
    <source>
        <strain evidence="1 2">5H</strain>
    </source>
</reference>
<gene>
    <name evidence="1" type="ORF">C4B25_00400</name>
</gene>
<dbReference type="RefSeq" id="WP_131613093.1">
    <property type="nucleotide sequence ID" value="NZ_PSZP01000002.1"/>
</dbReference>
<organism evidence="1 2">
    <name type="scientific">Mycoplasma todarodis</name>
    <dbReference type="NCBI Taxonomy" id="1937191"/>
    <lineage>
        <taxon>Bacteria</taxon>
        <taxon>Bacillati</taxon>
        <taxon>Mycoplasmatota</taxon>
        <taxon>Mollicutes</taxon>
        <taxon>Mycoplasmataceae</taxon>
        <taxon>Mycoplasma</taxon>
    </lineage>
</organism>
<evidence type="ECO:0000313" key="1">
    <source>
        <dbReference type="EMBL" id="TCG11950.1"/>
    </source>
</evidence>
<dbReference type="AlphaFoldDB" id="A0A4R0XMK9"/>